<name>A0ABW4LYA0_9BACI</name>
<dbReference type="EMBL" id="JBHUEM010000055">
    <property type="protein sequence ID" value="MFD1739556.1"/>
    <property type="molecule type" value="Genomic_DNA"/>
</dbReference>
<dbReference type="Proteomes" id="UP001597214">
    <property type="component" value="Unassembled WGS sequence"/>
</dbReference>
<evidence type="ECO:0000313" key="2">
    <source>
        <dbReference type="Proteomes" id="UP001597214"/>
    </source>
</evidence>
<protein>
    <submittedName>
        <fullName evidence="1">Uncharacterized protein</fullName>
    </submittedName>
</protein>
<dbReference type="RefSeq" id="WP_377930796.1">
    <property type="nucleotide sequence ID" value="NZ_JBHUEM010000055.1"/>
</dbReference>
<accession>A0ABW4LYA0</accession>
<proteinExistence type="predicted"/>
<comment type="caution">
    <text evidence="1">The sequence shown here is derived from an EMBL/GenBank/DDBJ whole genome shotgun (WGS) entry which is preliminary data.</text>
</comment>
<evidence type="ECO:0000313" key="1">
    <source>
        <dbReference type="EMBL" id="MFD1739556.1"/>
    </source>
</evidence>
<sequence>MKIIEIKYPTYFDELDKYNGNLDVFVTLEDGMTYTMVVTTPNNYYWYMDKEEIDYIPASPPDIIVRTLTKENIQKAIESYVGDNAYWLKLYFLAGKEDGVFQQEEMDKMIKKIMKEIDEIKKL</sequence>
<organism evidence="1 2">
    <name type="scientific">Bacillus salitolerans</name>
    <dbReference type="NCBI Taxonomy" id="1437434"/>
    <lineage>
        <taxon>Bacteria</taxon>
        <taxon>Bacillati</taxon>
        <taxon>Bacillota</taxon>
        <taxon>Bacilli</taxon>
        <taxon>Bacillales</taxon>
        <taxon>Bacillaceae</taxon>
        <taxon>Bacillus</taxon>
    </lineage>
</organism>
<gene>
    <name evidence="1" type="ORF">ACFSCX_24035</name>
</gene>
<keyword evidence="2" id="KW-1185">Reference proteome</keyword>
<reference evidence="2" key="1">
    <citation type="journal article" date="2019" name="Int. J. Syst. Evol. Microbiol.">
        <title>The Global Catalogue of Microorganisms (GCM) 10K type strain sequencing project: providing services to taxonomists for standard genome sequencing and annotation.</title>
        <authorList>
            <consortium name="The Broad Institute Genomics Platform"/>
            <consortium name="The Broad Institute Genome Sequencing Center for Infectious Disease"/>
            <person name="Wu L."/>
            <person name="Ma J."/>
        </authorList>
    </citation>
    <scope>NUCLEOTIDE SEQUENCE [LARGE SCALE GENOMIC DNA]</scope>
    <source>
        <strain evidence="2">CCUG 49339</strain>
    </source>
</reference>